<name>A0ACB9Q1R0_BAUVA</name>
<evidence type="ECO:0000313" key="2">
    <source>
        <dbReference type="Proteomes" id="UP000828941"/>
    </source>
</evidence>
<comment type="caution">
    <text evidence="1">The sequence shown here is derived from an EMBL/GenBank/DDBJ whole genome shotgun (WGS) entry which is preliminary data.</text>
</comment>
<keyword evidence="2" id="KW-1185">Reference proteome</keyword>
<proteinExistence type="predicted"/>
<accession>A0ACB9Q1R0</accession>
<sequence>MDSSSGTMVDGNNESRDQPDFYQHVVVMRHGDRMDMFEPSWVTTAARPWDPPLVYQGRVRAFRTGRKLRNTLVFPIHRVFVSPFLRCIETAKEVVSALSAVNDDPAVETGDGIVIDPSQVKVSVEYGLCEVMSSAAIHPELIPKDGNWGFDLSEREVMFPAGTVDNNVERVYKELPKWEEPVADTKARYHQIFKDLADKYPMENLLLVTHGEGVGVALTSFLTGATVYEVRYCGHVELRRPIFRKDQWVLPGAFEVVTQTDINFILPGAPKNEVSQSS</sequence>
<protein>
    <submittedName>
        <fullName evidence="1">Uncharacterized protein</fullName>
    </submittedName>
</protein>
<organism evidence="1 2">
    <name type="scientific">Bauhinia variegata</name>
    <name type="common">Purple orchid tree</name>
    <name type="synonym">Phanera variegata</name>
    <dbReference type="NCBI Taxonomy" id="167791"/>
    <lineage>
        <taxon>Eukaryota</taxon>
        <taxon>Viridiplantae</taxon>
        <taxon>Streptophyta</taxon>
        <taxon>Embryophyta</taxon>
        <taxon>Tracheophyta</taxon>
        <taxon>Spermatophyta</taxon>
        <taxon>Magnoliopsida</taxon>
        <taxon>eudicotyledons</taxon>
        <taxon>Gunneridae</taxon>
        <taxon>Pentapetalae</taxon>
        <taxon>rosids</taxon>
        <taxon>fabids</taxon>
        <taxon>Fabales</taxon>
        <taxon>Fabaceae</taxon>
        <taxon>Cercidoideae</taxon>
        <taxon>Cercideae</taxon>
        <taxon>Bauhiniinae</taxon>
        <taxon>Bauhinia</taxon>
    </lineage>
</organism>
<gene>
    <name evidence="1" type="ORF">L6164_003585</name>
</gene>
<evidence type="ECO:0000313" key="1">
    <source>
        <dbReference type="EMBL" id="KAI4354741.1"/>
    </source>
</evidence>
<dbReference type="Proteomes" id="UP000828941">
    <property type="component" value="Chromosome 2"/>
</dbReference>
<reference evidence="1 2" key="1">
    <citation type="journal article" date="2022" name="DNA Res.">
        <title>Chromosomal-level genome assembly of the orchid tree Bauhinia variegata (Leguminosae; Cercidoideae) supports the allotetraploid origin hypothesis of Bauhinia.</title>
        <authorList>
            <person name="Zhong Y."/>
            <person name="Chen Y."/>
            <person name="Zheng D."/>
            <person name="Pang J."/>
            <person name="Liu Y."/>
            <person name="Luo S."/>
            <person name="Meng S."/>
            <person name="Qian L."/>
            <person name="Wei D."/>
            <person name="Dai S."/>
            <person name="Zhou R."/>
        </authorList>
    </citation>
    <scope>NUCLEOTIDE SEQUENCE [LARGE SCALE GENOMIC DNA]</scope>
    <source>
        <strain evidence="1">BV-YZ2020</strain>
    </source>
</reference>
<dbReference type="EMBL" id="CM039427">
    <property type="protein sequence ID" value="KAI4354741.1"/>
    <property type="molecule type" value="Genomic_DNA"/>
</dbReference>